<gene>
    <name evidence="3" type="ORF">AVDCRST_MAG46-2998</name>
</gene>
<name>A0A6J4MFL8_9ACTN</name>
<dbReference type="PRINTS" id="PR00412">
    <property type="entry name" value="EPOXHYDRLASE"/>
</dbReference>
<dbReference type="Gene3D" id="3.40.50.1820">
    <property type="entry name" value="alpha/beta hydrolase"/>
    <property type="match status" value="1"/>
</dbReference>
<feature type="domain" description="AB hydrolase-1" evidence="2">
    <location>
        <begin position="30"/>
        <end position="284"/>
    </location>
</feature>
<dbReference type="PANTHER" id="PTHR43329">
    <property type="entry name" value="EPOXIDE HYDROLASE"/>
    <property type="match status" value="1"/>
</dbReference>
<organism evidence="3">
    <name type="scientific">uncultured Nocardioidaceae bacterium</name>
    <dbReference type="NCBI Taxonomy" id="253824"/>
    <lineage>
        <taxon>Bacteria</taxon>
        <taxon>Bacillati</taxon>
        <taxon>Actinomycetota</taxon>
        <taxon>Actinomycetes</taxon>
        <taxon>Propionibacteriales</taxon>
        <taxon>Nocardioidaceae</taxon>
        <taxon>environmental samples</taxon>
    </lineage>
</organism>
<sequence length="304" mass="33339">MHEHVRESRVPSAGVELAVRELPGDPPAATVVLVHGYPDNQSLWEPMARLLHDRHGLRVVTYDVRGAGASTAPKSRDGYRIERLVDDLVAVLDSVQRPAGSDVGTGRPPVHLVGHDWGSVQLWDAVATASSDQRLAGRIASFTSISGPSLDHVAHFMRGCDLRTRLPQAVRSWYVAAFQVPVLPELMFRWVAGPLMQQLARAQGVGEGPRWGSLSDKDAVNGLELYRANLPGRLRSPGTGRTDVPVLSIVPRHDWFLTSALFDDVARYAPHGRRVDVDGGHWVVSQQPELVADLVVDWVRDHTG</sequence>
<accession>A0A6J4MFL8</accession>
<protein>
    <submittedName>
        <fullName evidence="3">Oxidoreductase</fullName>
    </submittedName>
</protein>
<dbReference type="InterPro" id="IPR000073">
    <property type="entry name" value="AB_hydrolase_1"/>
</dbReference>
<reference evidence="3" key="1">
    <citation type="submission" date="2020-02" db="EMBL/GenBank/DDBJ databases">
        <authorList>
            <person name="Meier V. D."/>
        </authorList>
    </citation>
    <scope>NUCLEOTIDE SEQUENCE</scope>
    <source>
        <strain evidence="3">AVDCRST_MAG46</strain>
    </source>
</reference>
<evidence type="ECO:0000259" key="2">
    <source>
        <dbReference type="Pfam" id="PF00561"/>
    </source>
</evidence>
<dbReference type="InterPro" id="IPR000639">
    <property type="entry name" value="Epox_hydrolase-like"/>
</dbReference>
<dbReference type="InterPro" id="IPR029058">
    <property type="entry name" value="AB_hydrolase_fold"/>
</dbReference>
<evidence type="ECO:0000256" key="1">
    <source>
        <dbReference type="ARBA" id="ARBA00022801"/>
    </source>
</evidence>
<dbReference type="SUPFAM" id="SSF53474">
    <property type="entry name" value="alpha/beta-Hydrolases"/>
    <property type="match status" value="1"/>
</dbReference>
<keyword evidence="1" id="KW-0378">Hydrolase</keyword>
<dbReference type="AlphaFoldDB" id="A0A6J4MFL8"/>
<evidence type="ECO:0000313" key="3">
    <source>
        <dbReference type="EMBL" id="CAA9357026.1"/>
    </source>
</evidence>
<dbReference type="Pfam" id="PF00561">
    <property type="entry name" value="Abhydrolase_1"/>
    <property type="match status" value="1"/>
</dbReference>
<proteinExistence type="predicted"/>
<dbReference type="GO" id="GO:0016787">
    <property type="term" value="F:hydrolase activity"/>
    <property type="evidence" value="ECO:0007669"/>
    <property type="project" value="UniProtKB-KW"/>
</dbReference>
<dbReference type="EMBL" id="CADCUD010000208">
    <property type="protein sequence ID" value="CAA9357026.1"/>
    <property type="molecule type" value="Genomic_DNA"/>
</dbReference>